<dbReference type="PATRIC" id="fig|218284.4.peg.4002"/>
<evidence type="ECO:0000313" key="2">
    <source>
        <dbReference type="Proteomes" id="UP000050398"/>
    </source>
</evidence>
<reference evidence="1 2" key="1">
    <citation type="submission" date="2015-08" db="EMBL/GenBank/DDBJ databases">
        <title>Draft Genome Sequence of Bacillus vietnamensis UCD-SED5.</title>
        <authorList>
            <person name="Lee R.D."/>
            <person name="Jospin G."/>
            <person name="Lang J.M."/>
            <person name="Coil D.A."/>
            <person name="Eisen J.A."/>
        </authorList>
    </citation>
    <scope>NUCLEOTIDE SEQUENCE [LARGE SCALE GENOMIC DNA]</scope>
    <source>
        <strain evidence="1 2">UCD-SED5</strain>
    </source>
</reference>
<gene>
    <name evidence="1" type="ORF">AM506_11475</name>
</gene>
<comment type="caution">
    <text evidence="1">The sequence shown here is derived from an EMBL/GenBank/DDBJ whole genome shotgun (WGS) entry which is preliminary data.</text>
</comment>
<proteinExistence type="predicted"/>
<dbReference type="Proteomes" id="UP000050398">
    <property type="component" value="Unassembled WGS sequence"/>
</dbReference>
<dbReference type="Gene3D" id="3.75.10.10">
    <property type="entry name" value="L-arginine/glycine Amidinotransferase, Chain A"/>
    <property type="match status" value="1"/>
</dbReference>
<dbReference type="OrthoDB" id="9807502at2"/>
<dbReference type="EMBL" id="LIXZ01000007">
    <property type="protein sequence ID" value="KPL59555.1"/>
    <property type="molecule type" value="Genomic_DNA"/>
</dbReference>
<evidence type="ECO:0000313" key="1">
    <source>
        <dbReference type="EMBL" id="KPL59555.1"/>
    </source>
</evidence>
<name>A0A0P6W365_9BACI</name>
<protein>
    <submittedName>
        <fullName evidence="1">Arginine deiminase</fullName>
    </submittedName>
</protein>
<sequence length="315" mass="35794">MEKIHPNCWNEHGELKTVMVCSPSSVDVPDQRTADYVGWEKPVNQEKAKENHEEMTQAMEDAGIAVIDYSKYLKDEVKELNQQLINRVFVRDLACVYGNTVIPGDAGTTMRAPEYVHCHELFQSWFDEKVFSIQDNNRLKALENGDVFVLNRDSVFINTGLRSSIESIEALKGKIFQAGFSEIGIIDLPRTGETMHLDMNCNVAGTDILIAKSYMRLFPVQVVNEKGGRYVMMEEFIKRQGFDVLWTDDIKHTVADINFLNLDPDTLLISTKANKKILKDHPKLKGKKLIEVDVNELEKGGGGIRCMTLPLERRE</sequence>
<dbReference type="GO" id="GO:0016990">
    <property type="term" value="F:arginine deiminase activity"/>
    <property type="evidence" value="ECO:0007669"/>
    <property type="project" value="TreeGrafter"/>
</dbReference>
<dbReference type="GO" id="GO:0019546">
    <property type="term" value="P:L-arginine deiminase pathway"/>
    <property type="evidence" value="ECO:0007669"/>
    <property type="project" value="TreeGrafter"/>
</dbReference>
<dbReference type="RefSeq" id="WP_060672622.1">
    <property type="nucleotide sequence ID" value="NZ_LIXZ01000007.1"/>
</dbReference>
<organism evidence="1 2">
    <name type="scientific">Rossellomorea vietnamensis</name>
    <dbReference type="NCBI Taxonomy" id="218284"/>
    <lineage>
        <taxon>Bacteria</taxon>
        <taxon>Bacillati</taxon>
        <taxon>Bacillota</taxon>
        <taxon>Bacilli</taxon>
        <taxon>Bacillales</taxon>
        <taxon>Bacillaceae</taxon>
        <taxon>Rossellomorea</taxon>
    </lineage>
</organism>
<dbReference type="PANTHER" id="PTHR47271:SF2">
    <property type="entry name" value="ARGININE DEIMINASE"/>
    <property type="match status" value="1"/>
</dbReference>
<accession>A0A0P6W365</accession>
<dbReference type="SUPFAM" id="SSF55909">
    <property type="entry name" value="Pentein"/>
    <property type="match status" value="1"/>
</dbReference>
<dbReference type="PANTHER" id="PTHR47271">
    <property type="entry name" value="ARGININE DEIMINASE"/>
    <property type="match status" value="1"/>
</dbReference>
<dbReference type="Pfam" id="PF02274">
    <property type="entry name" value="ADI"/>
    <property type="match status" value="1"/>
</dbReference>
<dbReference type="AlphaFoldDB" id="A0A0P6W365"/>